<reference evidence="1" key="1">
    <citation type="submission" date="2021-01" db="EMBL/GenBank/DDBJ databases">
        <title>Lacisediminihabitans sp. nov. strain G11-30, isolated from Antarctic Soil.</title>
        <authorList>
            <person name="Li J."/>
        </authorList>
    </citation>
    <scope>NUCLEOTIDE SEQUENCE</scope>
    <source>
        <strain evidence="1">G11-30</strain>
    </source>
</reference>
<dbReference type="Proteomes" id="UP000636458">
    <property type="component" value="Unassembled WGS sequence"/>
</dbReference>
<evidence type="ECO:0000313" key="2">
    <source>
        <dbReference type="Proteomes" id="UP000636458"/>
    </source>
</evidence>
<dbReference type="RefSeq" id="WP_200556709.1">
    <property type="nucleotide sequence ID" value="NZ_JAEPES010000004.1"/>
</dbReference>
<evidence type="ECO:0000313" key="1">
    <source>
        <dbReference type="EMBL" id="MBK4348513.1"/>
    </source>
</evidence>
<organism evidence="1 2">
    <name type="scientific">Lacisediminihabitans changchengi</name>
    <dbReference type="NCBI Taxonomy" id="2787634"/>
    <lineage>
        <taxon>Bacteria</taxon>
        <taxon>Bacillati</taxon>
        <taxon>Actinomycetota</taxon>
        <taxon>Actinomycetes</taxon>
        <taxon>Micrococcales</taxon>
        <taxon>Microbacteriaceae</taxon>
        <taxon>Lacisediminihabitans</taxon>
    </lineage>
</organism>
<sequence>MSAQAIPSPSIVYVSGSRWTDVAGTDRQLAIAIGRRLPVLWVDPPSSFLTPRADGTRPRTGVDLVAPGVARLQVVGLPGASRPVLRDISDRWHEAAIRRAVARLGGTVDAIILSSPRTVFPALGARSRLLYVTDDWQAGAALMGVDSRRTDRVLAANMAAATVVAAVSPTLVDDLVQRFDRPVSVLANGCDPVDDAALGTASQGSAVVVGQLNERLDVALLEAVRAAGIRIDVAGPRAERDPAVSQQLDQFLSAPGVTWHGRLDKDELKALLREATVGLTPYADTEFNRASFPLKTLEYLASGLRVVSTDLPAVHWLDSDLVVIADGPDRFAAAVGAATMVPLAAEERRARLSFARTHSWDARVSELVELIGV</sequence>
<protein>
    <submittedName>
        <fullName evidence="1">Glycosyltransferase</fullName>
    </submittedName>
</protein>
<dbReference type="Gene3D" id="3.40.50.2000">
    <property type="entry name" value="Glycogen Phosphorylase B"/>
    <property type="match status" value="1"/>
</dbReference>
<name>A0A934W326_9MICO</name>
<dbReference type="Pfam" id="PF13692">
    <property type="entry name" value="Glyco_trans_1_4"/>
    <property type="match status" value="1"/>
</dbReference>
<dbReference type="SUPFAM" id="SSF53756">
    <property type="entry name" value="UDP-Glycosyltransferase/glycogen phosphorylase"/>
    <property type="match status" value="1"/>
</dbReference>
<dbReference type="AlphaFoldDB" id="A0A934W326"/>
<gene>
    <name evidence="1" type="ORF">IV501_12790</name>
</gene>
<comment type="caution">
    <text evidence="1">The sequence shown here is derived from an EMBL/GenBank/DDBJ whole genome shotgun (WGS) entry which is preliminary data.</text>
</comment>
<keyword evidence="2" id="KW-1185">Reference proteome</keyword>
<proteinExistence type="predicted"/>
<accession>A0A934W326</accession>
<dbReference type="EMBL" id="JAEPES010000004">
    <property type="protein sequence ID" value="MBK4348513.1"/>
    <property type="molecule type" value="Genomic_DNA"/>
</dbReference>